<keyword evidence="1" id="KW-0812">Transmembrane</keyword>
<evidence type="ECO:0000256" key="1">
    <source>
        <dbReference type="SAM" id="Phobius"/>
    </source>
</evidence>
<dbReference type="RefSeq" id="WP_212536123.1">
    <property type="nucleotide sequence ID" value="NZ_JAGTUU010000003.1"/>
</dbReference>
<keyword evidence="1" id="KW-1133">Transmembrane helix</keyword>
<gene>
    <name evidence="2" type="ORF">KB874_08420</name>
</gene>
<protein>
    <submittedName>
        <fullName evidence="2">Uncharacterized protein</fullName>
    </submittedName>
</protein>
<reference evidence="2" key="1">
    <citation type="submission" date="2021-04" db="EMBL/GenBank/DDBJ databases">
        <authorList>
            <person name="Yoon J."/>
        </authorList>
    </citation>
    <scope>NUCLEOTIDE SEQUENCE</scope>
    <source>
        <strain evidence="2">KMU-90</strain>
    </source>
</reference>
<sequence length="246" mass="26342">MSCHNAAFATLILPDAHGVRRLPYLRSAERVLGAGAQIPVRLGFDTATGANHMLLVQTEEQGEFGPAVRLSIHDPDGLPVSGAQAEAVLQDIVLDALRYSDCDIIEWCATGRLIERDEFLSLCGIDPEVFAEESDLDEPTELHDLRSHLVKDHAASAMPSAAVRGIPILTALSKPDPEQSRLGATGWLMTGLLSLVSLPTAAALSLMGLVRGMEFRLATQVLSVTALFVALGNTEAINRFVMAALH</sequence>
<comment type="caution">
    <text evidence="2">The sequence shown here is derived from an EMBL/GenBank/DDBJ whole genome shotgun (WGS) entry which is preliminary data.</text>
</comment>
<evidence type="ECO:0000313" key="3">
    <source>
        <dbReference type="Proteomes" id="UP000681356"/>
    </source>
</evidence>
<proteinExistence type="predicted"/>
<dbReference type="EMBL" id="JAGTUU010000003">
    <property type="protein sequence ID" value="MBS0124159.1"/>
    <property type="molecule type" value="Genomic_DNA"/>
</dbReference>
<organism evidence="2 3">
    <name type="scientific">Thetidibacter halocola</name>
    <dbReference type="NCBI Taxonomy" id="2827239"/>
    <lineage>
        <taxon>Bacteria</taxon>
        <taxon>Pseudomonadati</taxon>
        <taxon>Pseudomonadota</taxon>
        <taxon>Alphaproteobacteria</taxon>
        <taxon>Rhodobacterales</taxon>
        <taxon>Roseobacteraceae</taxon>
        <taxon>Thetidibacter</taxon>
    </lineage>
</organism>
<feature type="transmembrane region" description="Helical" evidence="1">
    <location>
        <begin position="187"/>
        <end position="210"/>
    </location>
</feature>
<accession>A0A8J8B7X1</accession>
<keyword evidence="1" id="KW-0472">Membrane</keyword>
<keyword evidence="3" id="KW-1185">Reference proteome</keyword>
<evidence type="ECO:0000313" key="2">
    <source>
        <dbReference type="EMBL" id="MBS0124159.1"/>
    </source>
</evidence>
<dbReference type="AlphaFoldDB" id="A0A8J8B7X1"/>
<name>A0A8J8B7X1_9RHOB</name>
<dbReference type="Proteomes" id="UP000681356">
    <property type="component" value="Unassembled WGS sequence"/>
</dbReference>